<dbReference type="AlphaFoldDB" id="A0AAP0BQS0"/>
<organism evidence="4 5">
    <name type="scientific">Platanthera zijinensis</name>
    <dbReference type="NCBI Taxonomy" id="2320716"/>
    <lineage>
        <taxon>Eukaryota</taxon>
        <taxon>Viridiplantae</taxon>
        <taxon>Streptophyta</taxon>
        <taxon>Embryophyta</taxon>
        <taxon>Tracheophyta</taxon>
        <taxon>Spermatophyta</taxon>
        <taxon>Magnoliopsida</taxon>
        <taxon>Liliopsida</taxon>
        <taxon>Asparagales</taxon>
        <taxon>Orchidaceae</taxon>
        <taxon>Orchidoideae</taxon>
        <taxon>Orchideae</taxon>
        <taxon>Orchidinae</taxon>
        <taxon>Platanthera</taxon>
    </lineage>
</organism>
<name>A0AAP0BQS0_9ASPA</name>
<dbReference type="InterPro" id="IPR044785">
    <property type="entry name" value="RopGAP1-5"/>
</dbReference>
<dbReference type="CDD" id="cd00132">
    <property type="entry name" value="CRIB"/>
    <property type="match status" value="1"/>
</dbReference>
<dbReference type="PANTHER" id="PTHR23177:SF35">
    <property type="entry name" value="RHO GTPASE-ACTIVATING PROTEIN GACA"/>
    <property type="match status" value="1"/>
</dbReference>
<accession>A0AAP0BQS0</accession>
<dbReference type="SUPFAM" id="SSF48350">
    <property type="entry name" value="GTPase activation domain, GAP"/>
    <property type="match status" value="1"/>
</dbReference>
<dbReference type="PANTHER" id="PTHR23177">
    <property type="entry name" value="MKIAA1688 PROTEIN"/>
    <property type="match status" value="1"/>
</dbReference>
<gene>
    <name evidence="4" type="ORF">KSP39_PZI007480</name>
</gene>
<sequence>MAGVAAVTGGRCRGSGKKIRREEEKQRQISLSALLTAAFRKSLAQCHLREEEKRAIDIGWPSEVHHIAHVTFDRFHGFLGLPIEFELQIPHQSPSASVNVFGISPESMQCGFDSKGNSVPTVLLLMQERLYSQGGLKAEGIFRINPENGKEKEVREQLSKGVLPDDIDVHCLASLIKAWFRELPEGVMDSLSPGQVLLCESEEDYAELVRLLPPIQYAMFSWAIELMVDVVEEEESNKMNLSDPLTSLMHAVQVMNLLKTLVIKALREREEHVTEIFWPSTCSRSSHGYVRGGLFEEDMSDELSDYEDEHSSSYYEDKDVEESGDSRRNSAFDCCSITEELVKDIEECFLNQLQWKEEKIDSSSDQELEDQFSFLQRSERSQDCFVRREELSFRSLLVKDAIKLIEGYEEINGEMNHESMKMNAMQFGTVVVGDEVVTLFVLFGAMEKLFYVDGNECLTFPFADLASDSASDEGISFSTFTKVSPNP</sequence>
<protein>
    <recommendedName>
        <fullName evidence="3">Rho-GAP domain-containing protein</fullName>
    </recommendedName>
</protein>
<feature type="region of interest" description="Disordered" evidence="2">
    <location>
        <begin position="1"/>
        <end position="23"/>
    </location>
</feature>
<evidence type="ECO:0000256" key="2">
    <source>
        <dbReference type="SAM" id="MobiDB-lite"/>
    </source>
</evidence>
<evidence type="ECO:0000259" key="3">
    <source>
        <dbReference type="PROSITE" id="PS50238"/>
    </source>
</evidence>
<dbReference type="InterPro" id="IPR000198">
    <property type="entry name" value="RhoGAP_dom"/>
</dbReference>
<reference evidence="4 5" key="1">
    <citation type="journal article" date="2022" name="Nat. Plants">
        <title>Genomes of leafy and leafless Platanthera orchids illuminate the evolution of mycoheterotrophy.</title>
        <authorList>
            <person name="Li M.H."/>
            <person name="Liu K.W."/>
            <person name="Li Z."/>
            <person name="Lu H.C."/>
            <person name="Ye Q.L."/>
            <person name="Zhang D."/>
            <person name="Wang J.Y."/>
            <person name="Li Y.F."/>
            <person name="Zhong Z.M."/>
            <person name="Liu X."/>
            <person name="Yu X."/>
            <person name="Liu D.K."/>
            <person name="Tu X.D."/>
            <person name="Liu B."/>
            <person name="Hao Y."/>
            <person name="Liao X.Y."/>
            <person name="Jiang Y.T."/>
            <person name="Sun W.H."/>
            <person name="Chen J."/>
            <person name="Chen Y.Q."/>
            <person name="Ai Y."/>
            <person name="Zhai J.W."/>
            <person name="Wu S.S."/>
            <person name="Zhou Z."/>
            <person name="Hsiao Y.Y."/>
            <person name="Wu W.L."/>
            <person name="Chen Y.Y."/>
            <person name="Lin Y.F."/>
            <person name="Hsu J.L."/>
            <person name="Li C.Y."/>
            <person name="Wang Z.W."/>
            <person name="Zhao X."/>
            <person name="Zhong W.Y."/>
            <person name="Ma X.K."/>
            <person name="Ma L."/>
            <person name="Huang J."/>
            <person name="Chen G.Z."/>
            <person name="Huang M.Z."/>
            <person name="Huang L."/>
            <person name="Peng D.H."/>
            <person name="Luo Y.B."/>
            <person name="Zou S.Q."/>
            <person name="Chen S.P."/>
            <person name="Lan S."/>
            <person name="Tsai W.C."/>
            <person name="Van de Peer Y."/>
            <person name="Liu Z.J."/>
        </authorList>
    </citation>
    <scope>NUCLEOTIDE SEQUENCE [LARGE SCALE GENOMIC DNA]</scope>
    <source>
        <strain evidence="4">Lor287</strain>
    </source>
</reference>
<dbReference type="SMART" id="SM00285">
    <property type="entry name" value="PBD"/>
    <property type="match status" value="1"/>
</dbReference>
<dbReference type="Pfam" id="PF00620">
    <property type="entry name" value="RhoGAP"/>
    <property type="match status" value="1"/>
</dbReference>
<evidence type="ECO:0000313" key="4">
    <source>
        <dbReference type="EMBL" id="KAK8947482.1"/>
    </source>
</evidence>
<evidence type="ECO:0000313" key="5">
    <source>
        <dbReference type="Proteomes" id="UP001418222"/>
    </source>
</evidence>
<dbReference type="Gene3D" id="1.10.555.10">
    <property type="entry name" value="Rho GTPase activation protein"/>
    <property type="match status" value="1"/>
</dbReference>
<dbReference type="CDD" id="cd00159">
    <property type="entry name" value="RhoGAP"/>
    <property type="match status" value="1"/>
</dbReference>
<dbReference type="EMBL" id="JBBWWQ010000005">
    <property type="protein sequence ID" value="KAK8947482.1"/>
    <property type="molecule type" value="Genomic_DNA"/>
</dbReference>
<dbReference type="GO" id="GO:0005096">
    <property type="term" value="F:GTPase activator activity"/>
    <property type="evidence" value="ECO:0007669"/>
    <property type="project" value="UniProtKB-KW"/>
</dbReference>
<dbReference type="PROSITE" id="PS50238">
    <property type="entry name" value="RHOGAP"/>
    <property type="match status" value="1"/>
</dbReference>
<dbReference type="InterPro" id="IPR000095">
    <property type="entry name" value="CRIB_dom"/>
</dbReference>
<dbReference type="GO" id="GO:0007165">
    <property type="term" value="P:signal transduction"/>
    <property type="evidence" value="ECO:0007669"/>
    <property type="project" value="InterPro"/>
</dbReference>
<keyword evidence="1" id="KW-0343">GTPase activation</keyword>
<dbReference type="Proteomes" id="UP001418222">
    <property type="component" value="Unassembled WGS sequence"/>
</dbReference>
<evidence type="ECO:0000256" key="1">
    <source>
        <dbReference type="ARBA" id="ARBA00022468"/>
    </source>
</evidence>
<dbReference type="InterPro" id="IPR008936">
    <property type="entry name" value="Rho_GTPase_activation_prot"/>
</dbReference>
<dbReference type="SMART" id="SM00324">
    <property type="entry name" value="RhoGAP"/>
    <property type="match status" value="1"/>
</dbReference>
<keyword evidence="5" id="KW-1185">Reference proteome</keyword>
<proteinExistence type="predicted"/>
<comment type="caution">
    <text evidence="4">The sequence shown here is derived from an EMBL/GenBank/DDBJ whole genome shotgun (WGS) entry which is preliminary data.</text>
</comment>
<feature type="domain" description="Rho-GAP" evidence="3">
    <location>
        <begin position="106"/>
        <end position="277"/>
    </location>
</feature>
<feature type="region of interest" description="Disordered" evidence="2">
    <location>
        <begin position="306"/>
        <end position="329"/>
    </location>
</feature>